<evidence type="ECO:0000313" key="1">
    <source>
        <dbReference type="EMBL" id="KAJ7323806.1"/>
    </source>
</evidence>
<organism evidence="1 2">
    <name type="scientific">Mycena albidolilacea</name>
    <dbReference type="NCBI Taxonomy" id="1033008"/>
    <lineage>
        <taxon>Eukaryota</taxon>
        <taxon>Fungi</taxon>
        <taxon>Dikarya</taxon>
        <taxon>Basidiomycota</taxon>
        <taxon>Agaricomycotina</taxon>
        <taxon>Agaricomycetes</taxon>
        <taxon>Agaricomycetidae</taxon>
        <taxon>Agaricales</taxon>
        <taxon>Marasmiineae</taxon>
        <taxon>Mycenaceae</taxon>
        <taxon>Mycena</taxon>
    </lineage>
</organism>
<dbReference type="AlphaFoldDB" id="A0AAD6ZII4"/>
<reference evidence="1" key="1">
    <citation type="submission" date="2023-03" db="EMBL/GenBank/DDBJ databases">
        <title>Massive genome expansion in bonnet fungi (Mycena s.s.) driven by repeated elements and novel gene families across ecological guilds.</title>
        <authorList>
            <consortium name="Lawrence Berkeley National Laboratory"/>
            <person name="Harder C.B."/>
            <person name="Miyauchi S."/>
            <person name="Viragh M."/>
            <person name="Kuo A."/>
            <person name="Thoen E."/>
            <person name="Andreopoulos B."/>
            <person name="Lu D."/>
            <person name="Skrede I."/>
            <person name="Drula E."/>
            <person name="Henrissat B."/>
            <person name="Morin E."/>
            <person name="Kohler A."/>
            <person name="Barry K."/>
            <person name="LaButti K."/>
            <person name="Morin E."/>
            <person name="Salamov A."/>
            <person name="Lipzen A."/>
            <person name="Mereny Z."/>
            <person name="Hegedus B."/>
            <person name="Baldrian P."/>
            <person name="Stursova M."/>
            <person name="Weitz H."/>
            <person name="Taylor A."/>
            <person name="Grigoriev I.V."/>
            <person name="Nagy L.G."/>
            <person name="Martin F."/>
            <person name="Kauserud H."/>
        </authorList>
    </citation>
    <scope>NUCLEOTIDE SEQUENCE</scope>
    <source>
        <strain evidence="1">CBHHK002</strain>
    </source>
</reference>
<accession>A0AAD6ZII4</accession>
<dbReference type="Proteomes" id="UP001218218">
    <property type="component" value="Unassembled WGS sequence"/>
</dbReference>
<gene>
    <name evidence="1" type="ORF">DFH08DRAFT_968826</name>
</gene>
<name>A0AAD6ZII4_9AGAR</name>
<keyword evidence="2" id="KW-1185">Reference proteome</keyword>
<protein>
    <submittedName>
        <fullName evidence="1">Uncharacterized protein</fullName>
    </submittedName>
</protein>
<comment type="caution">
    <text evidence="1">The sequence shown here is derived from an EMBL/GenBank/DDBJ whole genome shotgun (WGS) entry which is preliminary data.</text>
</comment>
<evidence type="ECO:0000313" key="2">
    <source>
        <dbReference type="Proteomes" id="UP001218218"/>
    </source>
</evidence>
<proteinExistence type="predicted"/>
<sequence>MEVGCEAPHRALVLTKIAPVPLAPLVLLGVPLATGGVGITQGMNAVPYACACWLPPPHNLLLNAHSPI</sequence>
<dbReference type="EMBL" id="JARIHO010000045">
    <property type="protein sequence ID" value="KAJ7323806.1"/>
    <property type="molecule type" value="Genomic_DNA"/>
</dbReference>